<protein>
    <recommendedName>
        <fullName evidence="3">NAC domain-containing protein</fullName>
    </recommendedName>
</protein>
<dbReference type="InterPro" id="IPR036093">
    <property type="entry name" value="NAC_dom_sf"/>
</dbReference>
<organism evidence="1 2">
    <name type="scientific">Linum trigynum</name>
    <dbReference type="NCBI Taxonomy" id="586398"/>
    <lineage>
        <taxon>Eukaryota</taxon>
        <taxon>Viridiplantae</taxon>
        <taxon>Streptophyta</taxon>
        <taxon>Embryophyta</taxon>
        <taxon>Tracheophyta</taxon>
        <taxon>Spermatophyta</taxon>
        <taxon>Magnoliopsida</taxon>
        <taxon>eudicotyledons</taxon>
        <taxon>Gunneridae</taxon>
        <taxon>Pentapetalae</taxon>
        <taxon>rosids</taxon>
        <taxon>fabids</taxon>
        <taxon>Malpighiales</taxon>
        <taxon>Linaceae</taxon>
        <taxon>Linum</taxon>
    </lineage>
</organism>
<dbReference type="Gene3D" id="2.170.150.80">
    <property type="entry name" value="NAC domain"/>
    <property type="match status" value="1"/>
</dbReference>
<dbReference type="EMBL" id="OZ034814">
    <property type="protein sequence ID" value="CAL1358679.1"/>
    <property type="molecule type" value="Genomic_DNA"/>
</dbReference>
<gene>
    <name evidence="1" type="ORF">LTRI10_LOCUS6216</name>
</gene>
<dbReference type="GO" id="GO:0006355">
    <property type="term" value="P:regulation of DNA-templated transcription"/>
    <property type="evidence" value="ECO:0007669"/>
    <property type="project" value="InterPro"/>
</dbReference>
<accession>A0AAV2CRG0</accession>
<reference evidence="1 2" key="1">
    <citation type="submission" date="2024-04" db="EMBL/GenBank/DDBJ databases">
        <authorList>
            <person name="Fracassetti M."/>
        </authorList>
    </citation>
    <scope>NUCLEOTIDE SEQUENCE [LARGE SCALE GENOMIC DNA]</scope>
</reference>
<evidence type="ECO:0008006" key="3">
    <source>
        <dbReference type="Google" id="ProtNLM"/>
    </source>
</evidence>
<dbReference type="GO" id="GO:0003677">
    <property type="term" value="F:DNA binding"/>
    <property type="evidence" value="ECO:0007669"/>
    <property type="project" value="InterPro"/>
</dbReference>
<dbReference type="SUPFAM" id="SSF101941">
    <property type="entry name" value="NAC domain"/>
    <property type="match status" value="1"/>
</dbReference>
<name>A0AAV2CRG0_9ROSI</name>
<evidence type="ECO:0000313" key="1">
    <source>
        <dbReference type="EMBL" id="CAL1358679.1"/>
    </source>
</evidence>
<keyword evidence="2" id="KW-1185">Reference proteome</keyword>
<sequence length="138" mass="15407">MSAQDAYSVDMLERKIAAKYDPEGLPMAGSLLGLGGRIQADGRMYKFVKQPPPTHKINLKTPIGEWRPHGSSKIVKNSKGEEVATKASYSYYCYTSRGAQRTPWERQEFVAFVDQSIALQVTYKNMSASPVSSILERD</sequence>
<dbReference type="Proteomes" id="UP001497516">
    <property type="component" value="Chromosome 10"/>
</dbReference>
<evidence type="ECO:0000313" key="2">
    <source>
        <dbReference type="Proteomes" id="UP001497516"/>
    </source>
</evidence>
<proteinExistence type="predicted"/>
<dbReference type="AlphaFoldDB" id="A0AAV2CRG0"/>